<evidence type="ECO:0000256" key="1">
    <source>
        <dbReference type="SAM" id="Phobius"/>
    </source>
</evidence>
<keyword evidence="1" id="KW-0812">Transmembrane</keyword>
<dbReference type="EMBL" id="JAFLNF010000010">
    <property type="protein sequence ID" value="MBO0347336.1"/>
    <property type="molecule type" value="Genomic_DNA"/>
</dbReference>
<dbReference type="RefSeq" id="WP_206944358.1">
    <property type="nucleotide sequence ID" value="NZ_JAFLNF010000010.1"/>
</dbReference>
<feature type="transmembrane region" description="Helical" evidence="1">
    <location>
        <begin position="230"/>
        <end position="251"/>
    </location>
</feature>
<dbReference type="SUPFAM" id="SSF103501">
    <property type="entry name" value="Respiratory nitrate reductase 1 gamma chain"/>
    <property type="match status" value="1"/>
</dbReference>
<comment type="caution">
    <text evidence="2">The sequence shown here is derived from an EMBL/GenBank/DDBJ whole genome shotgun (WGS) entry which is preliminary data.</text>
</comment>
<feature type="transmembrane region" description="Helical" evidence="1">
    <location>
        <begin position="328"/>
        <end position="348"/>
    </location>
</feature>
<dbReference type="InterPro" id="IPR012830">
    <property type="entry name" value="Citrate_utilization_prot_B"/>
</dbReference>
<dbReference type="AlphaFoldDB" id="A0A939ERE8"/>
<gene>
    <name evidence="2" type="primary">tcuB</name>
    <name evidence="2" type="ORF">J0X15_19055</name>
</gene>
<protein>
    <submittedName>
        <fullName evidence="2">Tricarballylate utilization 4Fe-4S protein TcuB</fullName>
    </submittedName>
</protein>
<feature type="transmembrane region" description="Helical" evidence="1">
    <location>
        <begin position="153"/>
        <end position="177"/>
    </location>
</feature>
<dbReference type="InterPro" id="IPR036197">
    <property type="entry name" value="NarG-like_sf"/>
</dbReference>
<dbReference type="Proteomes" id="UP000664779">
    <property type="component" value="Unassembled WGS sequence"/>
</dbReference>
<keyword evidence="1" id="KW-0472">Membrane</keyword>
<keyword evidence="1" id="KW-1133">Transmembrane helix</keyword>
<feature type="transmembrane region" description="Helical" evidence="1">
    <location>
        <begin position="112"/>
        <end position="133"/>
    </location>
</feature>
<accession>A0A939ERE8</accession>
<sequence length="381" mass="42193">MFEQDPRFSDNLSTDHLKEAARLMTVCNSCRYCEGLCAVFPAMELRRSFEEGDLNYLANLCHSCGACYQDCQFSPPHEFNVNVPQTLAKVRADSYQSYAWPKAFQPLFNRNGLAITVIAALSVAAFILGFALWHDPEVLFKGGSFYRLMPHNVMAGLFGAVFLYMIIAMTMGVRAYWKDIGAASVSAGQIPSLWQAMKDAGQLRYLDGGGVGCYNEDEKPSDNRRFYHHLTFYGFMLCFAATTTGTIYHYAFGWEAPYELFSLPKLFGILGGIGLVIGPVGLAHAKAKRHDDLKDAAAKGMEAAFLLMLFTTGLSGLLLMALRETPLMGLTLSLHLGVVFALFLTMPYGKFVHGIYRFGALVLYAAERKVHRAAQPARKTA</sequence>
<feature type="transmembrane region" description="Helical" evidence="1">
    <location>
        <begin position="263"/>
        <end position="282"/>
    </location>
</feature>
<evidence type="ECO:0000313" key="2">
    <source>
        <dbReference type="EMBL" id="MBO0347336.1"/>
    </source>
</evidence>
<feature type="transmembrane region" description="Helical" evidence="1">
    <location>
        <begin position="303"/>
        <end position="322"/>
    </location>
</feature>
<proteinExistence type="predicted"/>
<keyword evidence="3" id="KW-1185">Reference proteome</keyword>
<evidence type="ECO:0000313" key="3">
    <source>
        <dbReference type="Proteomes" id="UP000664779"/>
    </source>
</evidence>
<dbReference type="NCBIfam" id="TIGR02484">
    <property type="entry name" value="CitB"/>
    <property type="match status" value="1"/>
</dbReference>
<reference evidence="2" key="1">
    <citation type="submission" date="2021-03" db="EMBL/GenBank/DDBJ databases">
        <title>Roseibium sp. CAU 1637 isolated from Incheon.</title>
        <authorList>
            <person name="Kim W."/>
        </authorList>
    </citation>
    <scope>NUCLEOTIDE SEQUENCE</scope>
    <source>
        <strain evidence="2">CAU 1637</strain>
    </source>
</reference>
<organism evidence="2 3">
    <name type="scientific">Roseibium limicola</name>
    <dbReference type="NCBI Taxonomy" id="2816037"/>
    <lineage>
        <taxon>Bacteria</taxon>
        <taxon>Pseudomonadati</taxon>
        <taxon>Pseudomonadota</taxon>
        <taxon>Alphaproteobacteria</taxon>
        <taxon>Hyphomicrobiales</taxon>
        <taxon>Stappiaceae</taxon>
        <taxon>Roseibium</taxon>
    </lineage>
</organism>
<name>A0A939ERE8_9HYPH</name>